<protein>
    <submittedName>
        <fullName evidence="1">Uncharacterized protein</fullName>
    </submittedName>
</protein>
<keyword evidence="2" id="KW-1185">Reference proteome</keyword>
<evidence type="ECO:0000313" key="1">
    <source>
        <dbReference type="EMBL" id="PPQ64928.1"/>
    </source>
</evidence>
<gene>
    <name evidence="1" type="ORF">CVT26_015648</name>
</gene>
<dbReference type="EMBL" id="NHYE01005660">
    <property type="protein sequence ID" value="PPQ64928.1"/>
    <property type="molecule type" value="Genomic_DNA"/>
</dbReference>
<dbReference type="AlphaFoldDB" id="A0A409VF93"/>
<evidence type="ECO:0000313" key="2">
    <source>
        <dbReference type="Proteomes" id="UP000284706"/>
    </source>
</evidence>
<accession>A0A409VF93</accession>
<dbReference type="InParanoid" id="A0A409VF93"/>
<dbReference type="OrthoDB" id="10599101at2759"/>
<reference evidence="1 2" key="1">
    <citation type="journal article" date="2018" name="Evol. Lett.">
        <title>Horizontal gene cluster transfer increased hallucinogenic mushroom diversity.</title>
        <authorList>
            <person name="Reynolds H.T."/>
            <person name="Vijayakumar V."/>
            <person name="Gluck-Thaler E."/>
            <person name="Korotkin H.B."/>
            <person name="Matheny P.B."/>
            <person name="Slot J.C."/>
        </authorList>
    </citation>
    <scope>NUCLEOTIDE SEQUENCE [LARGE SCALE GENOMIC DNA]</scope>
    <source>
        <strain evidence="1 2">SRW20</strain>
    </source>
</reference>
<proteinExistence type="predicted"/>
<comment type="caution">
    <text evidence="1">The sequence shown here is derived from an EMBL/GenBank/DDBJ whole genome shotgun (WGS) entry which is preliminary data.</text>
</comment>
<dbReference type="Proteomes" id="UP000284706">
    <property type="component" value="Unassembled WGS sequence"/>
</dbReference>
<organism evidence="1 2">
    <name type="scientific">Gymnopilus dilepis</name>
    <dbReference type="NCBI Taxonomy" id="231916"/>
    <lineage>
        <taxon>Eukaryota</taxon>
        <taxon>Fungi</taxon>
        <taxon>Dikarya</taxon>
        <taxon>Basidiomycota</taxon>
        <taxon>Agaricomycotina</taxon>
        <taxon>Agaricomycetes</taxon>
        <taxon>Agaricomycetidae</taxon>
        <taxon>Agaricales</taxon>
        <taxon>Agaricineae</taxon>
        <taxon>Hymenogastraceae</taxon>
        <taxon>Gymnopilus</taxon>
    </lineage>
</organism>
<name>A0A409VF93_9AGAR</name>
<sequence>MSLSQLSLPSIDHVLEGQVRSDEQHTIIQEESAASTASTSSIASLTPTLVTQPNLMKTIDLRGNDLESAEVEIYSFIVGFPDDGACTDADKDDAPTIFEERQEPVVIAEPVIVEEAEEPAPAAPWFRINFAHWIATVRRLFPIRLTGFFLRKELAQR</sequence>